<reference evidence="1 2" key="1">
    <citation type="submission" date="2016-07" db="EMBL/GenBank/DDBJ databases">
        <title>Characterization of isolates of Eisenbergiella tayi derived from blood cultures, using whole genome sequencing.</title>
        <authorList>
            <person name="Burdz T."/>
            <person name="Wiebe D."/>
            <person name="Huynh C."/>
            <person name="Bernard K."/>
        </authorList>
    </citation>
    <scope>NUCLEOTIDE SEQUENCE [LARGE SCALE GENOMIC DNA]</scope>
    <source>
        <strain evidence="1 2">NML 110608</strain>
    </source>
</reference>
<name>A0A1E3AC59_9FIRM</name>
<dbReference type="EMBL" id="MCGH01000002">
    <property type="protein sequence ID" value="ODM06363.1"/>
    <property type="molecule type" value="Genomic_DNA"/>
</dbReference>
<gene>
    <name evidence="1" type="ORF">BEI61_02253</name>
</gene>
<proteinExistence type="predicted"/>
<dbReference type="InterPro" id="IPR007553">
    <property type="entry name" value="2-thiour_desulf"/>
</dbReference>
<dbReference type="Pfam" id="PF04463">
    <property type="entry name" value="2-thiour_desulf"/>
    <property type="match status" value="1"/>
</dbReference>
<accession>A0A1E3AC59</accession>
<dbReference type="PATRIC" id="fig|1432052.4.peg.2519"/>
<evidence type="ECO:0000313" key="1">
    <source>
        <dbReference type="EMBL" id="ODM06363.1"/>
    </source>
</evidence>
<dbReference type="Proteomes" id="UP000094067">
    <property type="component" value="Unassembled WGS sequence"/>
</dbReference>
<sequence length="144" mass="15786">MNILVSACLLGVSCRYDGTGCLLPELEELKKKHHLIPVCPEVYGGLTTPRPPAEIRDGRVVNREGEDVTLQYEKGAREVLKLAYLFDCKAAVLKERSPACGHGRIHNGRFDGGMTEGNGILARLLMEEGIVVLGETETEKIRAL</sequence>
<dbReference type="PANTHER" id="PTHR30087">
    <property type="entry name" value="INNER MEMBRANE PROTEIN"/>
    <property type="match status" value="1"/>
</dbReference>
<dbReference type="RefSeq" id="WP_069153413.1">
    <property type="nucleotide sequence ID" value="NZ_MCGH01000002.1"/>
</dbReference>
<evidence type="ECO:0000313" key="2">
    <source>
        <dbReference type="Proteomes" id="UP000094067"/>
    </source>
</evidence>
<dbReference type="PANTHER" id="PTHR30087:SF1">
    <property type="entry name" value="HYPOTHETICAL CYTOSOLIC PROTEIN"/>
    <property type="match status" value="1"/>
</dbReference>
<protein>
    <submittedName>
        <fullName evidence="1">Uncharacterized protein</fullName>
    </submittedName>
</protein>
<dbReference type="AlphaFoldDB" id="A0A1E3AC59"/>
<organism evidence="1 2">
    <name type="scientific">Eisenbergiella tayi</name>
    <dbReference type="NCBI Taxonomy" id="1432052"/>
    <lineage>
        <taxon>Bacteria</taxon>
        <taxon>Bacillati</taxon>
        <taxon>Bacillota</taxon>
        <taxon>Clostridia</taxon>
        <taxon>Lachnospirales</taxon>
        <taxon>Lachnospiraceae</taxon>
        <taxon>Eisenbergiella</taxon>
    </lineage>
</organism>
<comment type="caution">
    <text evidence="1">The sequence shown here is derived from an EMBL/GenBank/DDBJ whole genome shotgun (WGS) entry which is preliminary data.</text>
</comment>